<accession>A0A183AEP2</accession>
<evidence type="ECO:0000256" key="1">
    <source>
        <dbReference type="SAM" id="MobiDB-lite"/>
    </source>
</evidence>
<evidence type="ECO:0000313" key="3">
    <source>
        <dbReference type="EMBL" id="VDP75499.1"/>
    </source>
</evidence>
<dbReference type="EMBL" id="UZAN01042279">
    <property type="protein sequence ID" value="VDP75499.1"/>
    <property type="molecule type" value="Genomic_DNA"/>
</dbReference>
<keyword evidence="2" id="KW-1133">Transmembrane helix</keyword>
<feature type="transmembrane region" description="Helical" evidence="2">
    <location>
        <begin position="534"/>
        <end position="556"/>
    </location>
</feature>
<dbReference type="PANTHER" id="PTHR11360">
    <property type="entry name" value="MONOCARBOXYLATE TRANSPORTER"/>
    <property type="match status" value="1"/>
</dbReference>
<feature type="transmembrane region" description="Helical" evidence="2">
    <location>
        <begin position="63"/>
        <end position="89"/>
    </location>
</feature>
<feature type="compositionally biased region" description="Polar residues" evidence="1">
    <location>
        <begin position="20"/>
        <end position="33"/>
    </location>
</feature>
<reference evidence="5" key="1">
    <citation type="submission" date="2016-06" db="UniProtKB">
        <authorList>
            <consortium name="WormBaseParasite"/>
        </authorList>
    </citation>
    <scope>IDENTIFICATION</scope>
</reference>
<dbReference type="OrthoDB" id="6499973at2759"/>
<dbReference type="Gene3D" id="1.20.1250.20">
    <property type="entry name" value="MFS general substrate transporter like domains"/>
    <property type="match status" value="2"/>
</dbReference>
<feature type="transmembrane region" description="Helical" evidence="2">
    <location>
        <begin position="576"/>
        <end position="593"/>
    </location>
</feature>
<feature type="transmembrane region" description="Helical" evidence="2">
    <location>
        <begin position="151"/>
        <end position="178"/>
    </location>
</feature>
<feature type="transmembrane region" description="Helical" evidence="2">
    <location>
        <begin position="185"/>
        <end position="205"/>
    </location>
</feature>
<protein>
    <submittedName>
        <fullName evidence="5">MFS domain-containing protein</fullName>
    </submittedName>
</protein>
<sequence>MKKSQEASDHSEKPTAETGLWNSSQCTDNSNPNEDPGMGDLYGTTLEIDLDDLEPPLPPDGGYGWFIVLGSFVCMVLVDGVCFSYGIFLSELEATFGATKMQMTLAGSLLTGPIVSGLMNRFGARILVLIGSIISSVSIVISSFARDVNMFIVVFGVIGGIGYGLVYLPAATIVTTWFVKKRATVTGIIMAGSGIGVTVYSLTLPHLISLYTWRGCILILSAINLNCAVAGALFRPLNHYLSKKPVEEGDNVRSENGGYELGVSIENAVGHWTSSQHISKAAKGAQIQELARQYVVAELGQSAKKLDGIKSATGNSELGEKIAEAVKRKSTTSWDDLIITYGNQLVPLPEGQPLGGGPSTDRLPMLSVDAVNRIVEDVLGKQTFMSSTSLVVPDRSIIHRSSNMGSQRMIQSTASQLGQVSVRPTDKAVVYLKPDNMGSTSYFASAISLRAGCEGPILTDENVKAAIVNELRKEIARPVHKKDLFLSGSLIHINEYVAHPEVDQYIRSVTSPADEKHTRNPFLSMLKNLFGIEILRSPTFVLLTVSSIVTMIGYIVPYQFLKDNAQTYGYDEAKSSYLLAYLGIANTIGRVLAGWLSDRPWADVILVNNISLVLSGIATALVPLMNTYPLLLAYACFYGFVIAAFIAVRTILIVEVLGLDRLTNAFGFLLLFQGMAIVAAPPLLGSLYDTFHNFGFTFILGGAAIFLSGVLCFPLSAVARWERRRSCQADLDQRTEISDPNTQTGGIARLIRLVRDQVSRFCFNLSKPN</sequence>
<evidence type="ECO:0000256" key="2">
    <source>
        <dbReference type="SAM" id="Phobius"/>
    </source>
</evidence>
<dbReference type="InterPro" id="IPR011701">
    <property type="entry name" value="MFS"/>
</dbReference>
<feature type="transmembrane region" description="Helical" evidence="2">
    <location>
        <begin position="631"/>
        <end position="654"/>
    </location>
</feature>
<evidence type="ECO:0000313" key="5">
    <source>
        <dbReference type="WBParaSite" id="ECPE_0000544001-mRNA-1"/>
    </source>
</evidence>
<feature type="transmembrane region" description="Helical" evidence="2">
    <location>
        <begin position="211"/>
        <end position="234"/>
    </location>
</feature>
<keyword evidence="4" id="KW-1185">Reference proteome</keyword>
<reference evidence="3 4" key="2">
    <citation type="submission" date="2018-11" db="EMBL/GenBank/DDBJ databases">
        <authorList>
            <consortium name="Pathogen Informatics"/>
        </authorList>
    </citation>
    <scope>NUCLEOTIDE SEQUENCE [LARGE SCALE GENOMIC DNA]</scope>
    <source>
        <strain evidence="3 4">Egypt</strain>
    </source>
</reference>
<dbReference type="PANTHER" id="PTHR11360:SF286">
    <property type="entry name" value="GH22266P"/>
    <property type="match status" value="1"/>
</dbReference>
<feature type="compositionally biased region" description="Basic and acidic residues" evidence="1">
    <location>
        <begin position="1"/>
        <end position="15"/>
    </location>
</feature>
<gene>
    <name evidence="3" type="ORF">ECPE_LOCUS5427</name>
</gene>
<feature type="region of interest" description="Disordered" evidence="1">
    <location>
        <begin position="1"/>
        <end position="38"/>
    </location>
</feature>
<dbReference type="SUPFAM" id="SSF103473">
    <property type="entry name" value="MFS general substrate transporter"/>
    <property type="match status" value="1"/>
</dbReference>
<dbReference type="InterPro" id="IPR036259">
    <property type="entry name" value="MFS_trans_sf"/>
</dbReference>
<dbReference type="GO" id="GO:0008028">
    <property type="term" value="F:monocarboxylic acid transmembrane transporter activity"/>
    <property type="evidence" value="ECO:0007669"/>
    <property type="project" value="TreeGrafter"/>
</dbReference>
<dbReference type="InterPro" id="IPR050327">
    <property type="entry name" value="Proton-linked_MCT"/>
</dbReference>
<keyword evidence="2" id="KW-0472">Membrane</keyword>
<organism evidence="5">
    <name type="scientific">Echinostoma caproni</name>
    <dbReference type="NCBI Taxonomy" id="27848"/>
    <lineage>
        <taxon>Eukaryota</taxon>
        <taxon>Metazoa</taxon>
        <taxon>Spiralia</taxon>
        <taxon>Lophotrochozoa</taxon>
        <taxon>Platyhelminthes</taxon>
        <taxon>Trematoda</taxon>
        <taxon>Digenea</taxon>
        <taxon>Plagiorchiida</taxon>
        <taxon>Echinostomata</taxon>
        <taxon>Echinostomatoidea</taxon>
        <taxon>Echinostomatidae</taxon>
        <taxon>Echinostoma</taxon>
    </lineage>
</organism>
<proteinExistence type="predicted"/>
<feature type="transmembrane region" description="Helical" evidence="2">
    <location>
        <begin position="126"/>
        <end position="145"/>
    </location>
</feature>
<dbReference type="Proteomes" id="UP000272942">
    <property type="component" value="Unassembled WGS sequence"/>
</dbReference>
<dbReference type="WBParaSite" id="ECPE_0000544001-mRNA-1">
    <property type="protein sequence ID" value="ECPE_0000544001-mRNA-1"/>
    <property type="gene ID" value="ECPE_0000544001"/>
</dbReference>
<dbReference type="AlphaFoldDB" id="A0A183AEP2"/>
<feature type="transmembrane region" description="Helical" evidence="2">
    <location>
        <begin position="101"/>
        <end position="119"/>
    </location>
</feature>
<evidence type="ECO:0000313" key="4">
    <source>
        <dbReference type="Proteomes" id="UP000272942"/>
    </source>
</evidence>
<name>A0A183AEP2_9TREM</name>
<feature type="transmembrane region" description="Helical" evidence="2">
    <location>
        <begin position="666"/>
        <end position="688"/>
    </location>
</feature>
<dbReference type="Pfam" id="PF07690">
    <property type="entry name" value="MFS_1"/>
    <property type="match status" value="2"/>
</dbReference>
<keyword evidence="2" id="KW-0812">Transmembrane</keyword>
<feature type="transmembrane region" description="Helical" evidence="2">
    <location>
        <begin position="694"/>
        <end position="715"/>
    </location>
</feature>